<dbReference type="PANTHER" id="PTHR12289:SF41">
    <property type="entry name" value="FAILED AXON CONNECTIONS-RELATED"/>
    <property type="match status" value="1"/>
</dbReference>
<dbReference type="AlphaFoldDB" id="A0ABD2P2K9"/>
<protein>
    <recommendedName>
        <fullName evidence="4">Failed axon connections</fullName>
    </recommendedName>
</protein>
<evidence type="ECO:0000256" key="1">
    <source>
        <dbReference type="SAM" id="MobiDB-lite"/>
    </source>
</evidence>
<proteinExistence type="predicted"/>
<reference evidence="2 3" key="1">
    <citation type="journal article" date="2021" name="BMC Biol.">
        <title>Horizontally acquired antibacterial genes associated with adaptive radiation of ladybird beetles.</title>
        <authorList>
            <person name="Li H.S."/>
            <person name="Tang X.F."/>
            <person name="Huang Y.H."/>
            <person name="Xu Z.Y."/>
            <person name="Chen M.L."/>
            <person name="Du X.Y."/>
            <person name="Qiu B.Y."/>
            <person name="Chen P.T."/>
            <person name="Zhang W."/>
            <person name="Slipinski A."/>
            <person name="Escalona H.E."/>
            <person name="Waterhouse R.M."/>
            <person name="Zwick A."/>
            <person name="Pang H."/>
        </authorList>
    </citation>
    <scope>NUCLEOTIDE SEQUENCE [LARGE SCALE GENOMIC DNA]</scope>
    <source>
        <strain evidence="2">SYSU2018</strain>
    </source>
</reference>
<keyword evidence="3" id="KW-1185">Reference proteome</keyword>
<dbReference type="EMBL" id="JABFTP020000165">
    <property type="protein sequence ID" value="KAL3285141.1"/>
    <property type="molecule type" value="Genomic_DNA"/>
</dbReference>
<dbReference type="Proteomes" id="UP001516400">
    <property type="component" value="Unassembled WGS sequence"/>
</dbReference>
<feature type="region of interest" description="Disordered" evidence="1">
    <location>
        <begin position="1"/>
        <end position="52"/>
    </location>
</feature>
<accession>A0ABD2P2K9</accession>
<sequence length="98" mass="10917">MATEVENNAPALETKEIKEDVVAGDNKAEEAKQEVGAGDAPAQKEKEPAPPKVVVHKTNYEKDIVYLYQFSRTPLLPSLSPYCLKVETWLRLAGVKYE</sequence>
<comment type="caution">
    <text evidence="2">The sequence shown here is derived from an EMBL/GenBank/DDBJ whole genome shotgun (WGS) entry which is preliminary data.</text>
</comment>
<organism evidence="2 3">
    <name type="scientific">Cryptolaemus montrouzieri</name>
    <dbReference type="NCBI Taxonomy" id="559131"/>
    <lineage>
        <taxon>Eukaryota</taxon>
        <taxon>Metazoa</taxon>
        <taxon>Ecdysozoa</taxon>
        <taxon>Arthropoda</taxon>
        <taxon>Hexapoda</taxon>
        <taxon>Insecta</taxon>
        <taxon>Pterygota</taxon>
        <taxon>Neoptera</taxon>
        <taxon>Endopterygota</taxon>
        <taxon>Coleoptera</taxon>
        <taxon>Polyphaga</taxon>
        <taxon>Cucujiformia</taxon>
        <taxon>Coccinelloidea</taxon>
        <taxon>Coccinellidae</taxon>
        <taxon>Scymninae</taxon>
        <taxon>Scymnini</taxon>
        <taxon>Cryptolaemus</taxon>
    </lineage>
</organism>
<evidence type="ECO:0000313" key="2">
    <source>
        <dbReference type="EMBL" id="KAL3285141.1"/>
    </source>
</evidence>
<dbReference type="PANTHER" id="PTHR12289">
    <property type="entry name" value="METAXIN RELATED"/>
    <property type="match status" value="1"/>
</dbReference>
<feature type="compositionally biased region" description="Basic and acidic residues" evidence="1">
    <location>
        <begin position="13"/>
        <end position="33"/>
    </location>
</feature>
<gene>
    <name evidence="2" type="ORF">HHI36_019262</name>
</gene>
<evidence type="ECO:0000313" key="3">
    <source>
        <dbReference type="Proteomes" id="UP001516400"/>
    </source>
</evidence>
<dbReference type="InterPro" id="IPR050931">
    <property type="entry name" value="Mito_Protein_Transport_Metaxin"/>
</dbReference>
<name>A0ABD2P2K9_9CUCU</name>
<feature type="non-terminal residue" evidence="2">
    <location>
        <position position="98"/>
    </location>
</feature>
<evidence type="ECO:0008006" key="4">
    <source>
        <dbReference type="Google" id="ProtNLM"/>
    </source>
</evidence>